<dbReference type="InterPro" id="IPR052892">
    <property type="entry name" value="NA-targeting_endonuclease"/>
</dbReference>
<keyword evidence="2" id="KW-0255">Endonuclease</keyword>
<gene>
    <name evidence="2" type="ORF">MOP44_07170</name>
</gene>
<organism evidence="2 3">
    <name type="scientific">Occallatibacter riparius</name>
    <dbReference type="NCBI Taxonomy" id="1002689"/>
    <lineage>
        <taxon>Bacteria</taxon>
        <taxon>Pseudomonadati</taxon>
        <taxon>Acidobacteriota</taxon>
        <taxon>Terriglobia</taxon>
        <taxon>Terriglobales</taxon>
        <taxon>Acidobacteriaceae</taxon>
        <taxon>Occallatibacter</taxon>
    </lineage>
</organism>
<dbReference type="AlphaFoldDB" id="A0A9J7BXJ2"/>
<protein>
    <submittedName>
        <fullName evidence="2">HNH endonuclease</fullName>
    </submittedName>
</protein>
<reference evidence="2" key="1">
    <citation type="submission" date="2021-04" db="EMBL/GenBank/DDBJ databases">
        <title>Phylogenetic analysis of Acidobacteriaceae.</title>
        <authorList>
            <person name="Qiu L."/>
            <person name="Zhang Q."/>
        </authorList>
    </citation>
    <scope>NUCLEOTIDE SEQUENCE</scope>
    <source>
        <strain evidence="2">DSM 25168</strain>
    </source>
</reference>
<feature type="domain" description="HNH nuclease" evidence="1">
    <location>
        <begin position="105"/>
        <end position="158"/>
    </location>
</feature>
<keyword evidence="3" id="KW-1185">Reference proteome</keyword>
<dbReference type="InterPro" id="IPR029471">
    <property type="entry name" value="HNH_5"/>
</dbReference>
<dbReference type="GO" id="GO:0004519">
    <property type="term" value="F:endonuclease activity"/>
    <property type="evidence" value="ECO:0007669"/>
    <property type="project" value="UniProtKB-KW"/>
</dbReference>
<keyword evidence="2" id="KW-0378">Hydrolase</keyword>
<dbReference type="InterPro" id="IPR003615">
    <property type="entry name" value="HNH_nuc"/>
</dbReference>
<dbReference type="RefSeq" id="WP_260795312.1">
    <property type="nucleotide sequence ID" value="NZ_CP093313.1"/>
</dbReference>
<dbReference type="EMBL" id="CP093313">
    <property type="protein sequence ID" value="UWZ85718.1"/>
    <property type="molecule type" value="Genomic_DNA"/>
</dbReference>
<dbReference type="PANTHER" id="PTHR33877">
    <property type="entry name" value="SLL1193 PROTEIN"/>
    <property type="match status" value="1"/>
</dbReference>
<name>A0A9J7BXJ2_9BACT</name>
<evidence type="ECO:0000313" key="2">
    <source>
        <dbReference type="EMBL" id="UWZ85718.1"/>
    </source>
</evidence>
<dbReference type="KEGG" id="orp:MOP44_07170"/>
<dbReference type="CDD" id="cd00085">
    <property type="entry name" value="HNHc"/>
    <property type="match status" value="1"/>
</dbReference>
<evidence type="ECO:0000313" key="3">
    <source>
        <dbReference type="Proteomes" id="UP001059380"/>
    </source>
</evidence>
<dbReference type="PANTHER" id="PTHR33877:SF2">
    <property type="entry name" value="OS07G0170200 PROTEIN"/>
    <property type="match status" value="1"/>
</dbReference>
<accession>A0A9J7BXJ2</accession>
<dbReference type="Gene3D" id="1.10.30.50">
    <property type="match status" value="1"/>
</dbReference>
<dbReference type="Pfam" id="PF14279">
    <property type="entry name" value="HNH_5"/>
    <property type="match status" value="1"/>
</dbReference>
<evidence type="ECO:0000259" key="1">
    <source>
        <dbReference type="SMART" id="SM00507"/>
    </source>
</evidence>
<keyword evidence="2" id="KW-0540">Nuclease</keyword>
<sequence length="205" mass="23392">MSLGKAMIHARKQKAIARAAAHVGEAAAVSHSNHMLQMPVLVLNASYEPINICGARRALVLVLKGIARTEEEHGLTLHAQRSRVAMPSVIRLLEYRRIPHQTRALSRKNILLRDRNTCQYCGVVLPSSELTLDHVIPRSRGGNSTWENLVACCHACNRRKGNRMLHELDDMMLLREPKPFSLHTSRQIMRMLGRGDDRWRKYLFY</sequence>
<proteinExistence type="predicted"/>
<dbReference type="SMART" id="SM00507">
    <property type="entry name" value="HNHc"/>
    <property type="match status" value="1"/>
</dbReference>
<dbReference type="Proteomes" id="UP001059380">
    <property type="component" value="Chromosome"/>
</dbReference>